<evidence type="ECO:0000313" key="2">
    <source>
        <dbReference type="Proteomes" id="UP001163550"/>
    </source>
</evidence>
<dbReference type="EMBL" id="CP087994">
    <property type="protein sequence ID" value="UYO61834.1"/>
    <property type="molecule type" value="Genomic_DNA"/>
</dbReference>
<organism evidence="1 2">
    <name type="scientific">Acetobacterium wieringae</name>
    <dbReference type="NCBI Taxonomy" id="52694"/>
    <lineage>
        <taxon>Bacteria</taxon>
        <taxon>Bacillati</taxon>
        <taxon>Bacillota</taxon>
        <taxon>Clostridia</taxon>
        <taxon>Eubacteriales</taxon>
        <taxon>Eubacteriaceae</taxon>
        <taxon>Acetobacterium</taxon>
    </lineage>
</organism>
<proteinExistence type="predicted"/>
<name>A0ABY6HED6_9FIRM</name>
<protein>
    <submittedName>
        <fullName evidence="1">Uncharacterized protein</fullName>
    </submittedName>
</protein>
<dbReference type="SUPFAM" id="SSF103084">
    <property type="entry name" value="Holliday junction resolvase RusA"/>
    <property type="match status" value="1"/>
</dbReference>
<dbReference type="Proteomes" id="UP001163550">
    <property type="component" value="Chromosome"/>
</dbReference>
<reference evidence="1" key="1">
    <citation type="submission" date="2021-11" db="EMBL/GenBank/DDBJ databases">
        <title>Isoprene-degrading acetogen.</title>
        <authorList>
            <person name="Yang Y."/>
            <person name="Jin H."/>
            <person name="Yan J."/>
        </authorList>
    </citation>
    <scope>NUCLEOTIDE SEQUENCE</scope>
    <source>
        <strain evidence="1">Berkeley</strain>
    </source>
</reference>
<dbReference type="Gene3D" id="3.30.1330.70">
    <property type="entry name" value="Holliday junction resolvase RusA"/>
    <property type="match status" value="1"/>
</dbReference>
<gene>
    <name evidence="1" type="ORF">LNN31_13725</name>
</gene>
<sequence>MSITIVVPDTPPSNNKFMGRENRWNYQKYKKEWAMLMRSGMVMIPERPMLKAKVHIHYIFPTKTRRDPDNYSGKMILDPLVQFGVISDDSFGNIDLVLSAEYKKGVKETRVTIVEVDNDQGVAKDPQQEVLQE</sequence>
<evidence type="ECO:0000313" key="1">
    <source>
        <dbReference type="EMBL" id="UYO61834.1"/>
    </source>
</evidence>
<dbReference type="RefSeq" id="WP_250935771.1">
    <property type="nucleotide sequence ID" value="NZ_CP087994.1"/>
</dbReference>
<dbReference type="InterPro" id="IPR036614">
    <property type="entry name" value="RusA-like_sf"/>
</dbReference>
<keyword evidence="2" id="KW-1185">Reference proteome</keyword>
<accession>A0ABY6HED6</accession>